<dbReference type="GO" id="GO:0016787">
    <property type="term" value="F:hydrolase activity"/>
    <property type="evidence" value="ECO:0007669"/>
    <property type="project" value="UniProtKB-KW"/>
</dbReference>
<comment type="caution">
    <text evidence="4">The sequence shown here is derived from an EMBL/GenBank/DDBJ whole genome shotgun (WGS) entry which is preliminary data.</text>
</comment>
<dbReference type="CDD" id="cd03424">
    <property type="entry name" value="NUDIX_ADPRase_Nudt5_UGPPase_Nudt14"/>
    <property type="match status" value="1"/>
</dbReference>
<protein>
    <submittedName>
        <fullName evidence="4">Hydrolase, NUDIX family</fullName>
    </submittedName>
</protein>
<proteinExistence type="predicted"/>
<dbReference type="PROSITE" id="PS00893">
    <property type="entry name" value="NUDIX_BOX"/>
    <property type="match status" value="1"/>
</dbReference>
<accession>A0A133NRJ8</accession>
<dbReference type="PROSITE" id="PS51462">
    <property type="entry name" value="NUDIX"/>
    <property type="match status" value="1"/>
</dbReference>
<gene>
    <name evidence="4" type="ORF">HMPREF3216_00260</name>
</gene>
<reference evidence="4 5" key="1">
    <citation type="submission" date="2016-01" db="EMBL/GenBank/DDBJ databases">
        <authorList>
            <person name="Oliw E.H."/>
        </authorList>
    </citation>
    <scope>NUCLEOTIDE SEQUENCE [LARGE SCALE GENOMIC DNA]</scope>
    <source>
        <strain evidence="4 5">GED7760B</strain>
    </source>
</reference>
<dbReference type="Proteomes" id="UP000070558">
    <property type="component" value="Unassembled WGS sequence"/>
</dbReference>
<evidence type="ECO:0000313" key="5">
    <source>
        <dbReference type="Proteomes" id="UP000070558"/>
    </source>
</evidence>
<sequence length="248" mass="28069">MSENIDSLINGKNIIDDEPPLILEGNQKVIYQDEKSADFTVNCQNVTVRKDGKKLRMYTVSTANKVTGAVCIVSRKSKDRCSTRNDVLQNSSEVNQSVRNGLINNNEYLLARHWRISTKKWHWEFPRGMGMLGENPVETALRELREETGIKNYSHVTILQKIYADTGIICGDIAVADISIPCAIEDVEEGAEEGAKIDAEKNFETDWELSNLCWFSFDEIVNMIKNNKIDDGITLAAWCIYCNNNLLQ</sequence>
<dbReference type="InterPro" id="IPR007474">
    <property type="entry name" value="ApaG_domain"/>
</dbReference>
<dbReference type="InterPro" id="IPR020084">
    <property type="entry name" value="NUDIX_hydrolase_CS"/>
</dbReference>
<dbReference type="Pfam" id="PF00293">
    <property type="entry name" value="NUDIX"/>
    <property type="match status" value="1"/>
</dbReference>
<name>A0A133NRJ8_GARVA</name>
<dbReference type="PROSITE" id="PS51087">
    <property type="entry name" value="APAG"/>
    <property type="match status" value="1"/>
</dbReference>
<dbReference type="PATRIC" id="fig|2702.99.peg.261"/>
<evidence type="ECO:0000256" key="1">
    <source>
        <dbReference type="ARBA" id="ARBA00022801"/>
    </source>
</evidence>
<feature type="domain" description="Nudix hydrolase" evidence="3">
    <location>
        <begin position="93"/>
        <end position="237"/>
    </location>
</feature>
<dbReference type="EMBL" id="LRQA01000022">
    <property type="protein sequence ID" value="KXA18922.1"/>
    <property type="molecule type" value="Genomic_DNA"/>
</dbReference>
<dbReference type="SUPFAM" id="SSF55811">
    <property type="entry name" value="Nudix"/>
    <property type="match status" value="1"/>
</dbReference>
<dbReference type="OrthoDB" id="9806150at2"/>
<dbReference type="InterPro" id="IPR000086">
    <property type="entry name" value="NUDIX_hydrolase_dom"/>
</dbReference>
<evidence type="ECO:0000259" key="2">
    <source>
        <dbReference type="PROSITE" id="PS51087"/>
    </source>
</evidence>
<dbReference type="RefSeq" id="WP_060786561.1">
    <property type="nucleotide sequence ID" value="NZ_KQ956810.1"/>
</dbReference>
<keyword evidence="1 4" id="KW-0378">Hydrolase</keyword>
<dbReference type="InterPro" id="IPR015797">
    <property type="entry name" value="NUDIX_hydrolase-like_dom_sf"/>
</dbReference>
<evidence type="ECO:0000313" key="4">
    <source>
        <dbReference type="EMBL" id="KXA18922.1"/>
    </source>
</evidence>
<feature type="domain" description="ApaG" evidence="2">
    <location>
        <begin position="60"/>
        <end position="192"/>
    </location>
</feature>
<dbReference type="AlphaFoldDB" id="A0A133NRJ8"/>
<evidence type="ECO:0000259" key="3">
    <source>
        <dbReference type="PROSITE" id="PS51462"/>
    </source>
</evidence>
<organism evidence="4 5">
    <name type="scientific">Gardnerella vaginalis</name>
    <dbReference type="NCBI Taxonomy" id="2702"/>
    <lineage>
        <taxon>Bacteria</taxon>
        <taxon>Bacillati</taxon>
        <taxon>Actinomycetota</taxon>
        <taxon>Actinomycetes</taxon>
        <taxon>Bifidobacteriales</taxon>
        <taxon>Bifidobacteriaceae</taxon>
        <taxon>Gardnerella</taxon>
    </lineage>
</organism>
<dbReference type="Gene3D" id="3.90.79.10">
    <property type="entry name" value="Nucleoside Triphosphate Pyrophosphohydrolase"/>
    <property type="match status" value="1"/>
</dbReference>